<gene>
    <name evidence="2" type="primary">smc_4</name>
    <name evidence="2" type="ORF">Pmgp_02618</name>
</gene>
<dbReference type="OrthoDB" id="1798291at2"/>
<feature type="coiled-coil region" evidence="1">
    <location>
        <begin position="27"/>
        <end position="149"/>
    </location>
</feature>
<keyword evidence="3" id="KW-1185">Reference proteome</keyword>
<proteinExistence type="predicted"/>
<dbReference type="RefSeq" id="WP_134214426.1">
    <property type="nucleotide sequence ID" value="NZ_QFFZ01000032.1"/>
</dbReference>
<reference evidence="2 3" key="1">
    <citation type="journal article" date="2018" name="Environ. Microbiol.">
        <title>Novel energy conservation strategies and behaviour of Pelotomaculum schinkii driving syntrophic propionate catabolism.</title>
        <authorList>
            <person name="Hidalgo-Ahumada C.A.P."/>
            <person name="Nobu M.K."/>
            <person name="Narihiro T."/>
            <person name="Tamaki H."/>
            <person name="Liu W.T."/>
            <person name="Kamagata Y."/>
            <person name="Stams A.J.M."/>
            <person name="Imachi H."/>
            <person name="Sousa D.Z."/>
        </authorList>
    </citation>
    <scope>NUCLEOTIDE SEQUENCE [LARGE SCALE GENOMIC DNA]</scope>
    <source>
        <strain evidence="2 3">MGP</strain>
    </source>
</reference>
<sequence>MDNKMMVLLEDIKSLVMVNIEGQKAFEERFERRLTNLELEMAEIKKTILVVIKEISNIKIELADVRNELADVRNELADVRNELADAKNELADAKNDLKVLESKVAQLRETVTASNRKNEMWFDLLAREYGKLRLEMETLKEEVNLISQNVQIPVEHPAE</sequence>
<comment type="caution">
    <text evidence="2">The sequence shown here is derived from an EMBL/GenBank/DDBJ whole genome shotgun (WGS) entry which is preliminary data.</text>
</comment>
<protein>
    <submittedName>
        <fullName evidence="2">Chromosome partition protein Smc</fullName>
    </submittedName>
</protein>
<evidence type="ECO:0000256" key="1">
    <source>
        <dbReference type="SAM" id="Coils"/>
    </source>
</evidence>
<dbReference type="AlphaFoldDB" id="A0A4Y7RM92"/>
<dbReference type="Proteomes" id="UP000297597">
    <property type="component" value="Unassembled WGS sequence"/>
</dbReference>
<dbReference type="EMBL" id="QFFZ01000032">
    <property type="protein sequence ID" value="TEB10114.1"/>
    <property type="molecule type" value="Genomic_DNA"/>
</dbReference>
<evidence type="ECO:0000313" key="2">
    <source>
        <dbReference type="EMBL" id="TEB10114.1"/>
    </source>
</evidence>
<keyword evidence="1" id="KW-0175">Coiled coil</keyword>
<accession>A0A4Y7RM92</accession>
<organism evidence="2 3">
    <name type="scientific">Pelotomaculum propionicicum</name>
    <dbReference type="NCBI Taxonomy" id="258475"/>
    <lineage>
        <taxon>Bacteria</taxon>
        <taxon>Bacillati</taxon>
        <taxon>Bacillota</taxon>
        <taxon>Clostridia</taxon>
        <taxon>Eubacteriales</taxon>
        <taxon>Desulfotomaculaceae</taxon>
        <taxon>Pelotomaculum</taxon>
    </lineage>
</organism>
<name>A0A4Y7RM92_9FIRM</name>
<dbReference type="Gene3D" id="1.10.287.1490">
    <property type="match status" value="1"/>
</dbReference>
<evidence type="ECO:0000313" key="3">
    <source>
        <dbReference type="Proteomes" id="UP000297597"/>
    </source>
</evidence>